<dbReference type="InterPro" id="IPR000399">
    <property type="entry name" value="TPP-bd_CS"/>
</dbReference>
<comment type="function">
    <text evidence="7">Involved in the cleavage of the C1-C2 bond of 3D-(3,5/4)-trihydroxycyclohexane-1,2-dione (THcHDO) to yield 5-deoxy-glucuronate (5DG).</text>
</comment>
<dbReference type="InterPro" id="IPR011766">
    <property type="entry name" value="TPP_enzyme_TPP-bd"/>
</dbReference>
<dbReference type="GO" id="GO:0102481">
    <property type="term" value="F:3D-(3,5/4)-trihydroxycyclohexane-1,2-dione hydrolase activity"/>
    <property type="evidence" value="ECO:0007669"/>
    <property type="project" value="UniProtKB-EC"/>
</dbReference>
<evidence type="ECO:0000256" key="3">
    <source>
        <dbReference type="ARBA" id="ARBA00022801"/>
    </source>
</evidence>
<dbReference type="GO" id="GO:0003984">
    <property type="term" value="F:acetolactate synthase activity"/>
    <property type="evidence" value="ECO:0007669"/>
    <property type="project" value="TreeGrafter"/>
</dbReference>
<keyword evidence="3 7" id="KW-0378">Hydrolase</keyword>
<dbReference type="GO" id="GO:0019310">
    <property type="term" value="P:inositol catabolic process"/>
    <property type="evidence" value="ECO:0007669"/>
    <property type="project" value="UniProtKB-UniRule"/>
</dbReference>
<dbReference type="HAMAP" id="MF_01669">
    <property type="entry name" value="IolD"/>
    <property type="match status" value="1"/>
</dbReference>
<feature type="domain" description="Thiamine pyrophosphate enzyme TPP-binding" evidence="9">
    <location>
        <begin position="441"/>
        <end position="599"/>
    </location>
</feature>
<gene>
    <name evidence="7 11" type="primary">iolD</name>
    <name evidence="11" type="ORF">E4V82_08770</name>
</gene>
<dbReference type="UniPathway" id="UPA00076">
    <property type="reaction ID" value="UER00145"/>
</dbReference>
<dbReference type="GO" id="GO:0000287">
    <property type="term" value="F:magnesium ion binding"/>
    <property type="evidence" value="ECO:0007669"/>
    <property type="project" value="UniProtKB-UniRule"/>
</dbReference>
<dbReference type="GO" id="GO:0009099">
    <property type="term" value="P:L-valine biosynthetic process"/>
    <property type="evidence" value="ECO:0007669"/>
    <property type="project" value="TreeGrafter"/>
</dbReference>
<protein>
    <recommendedName>
        <fullName evidence="7">3D-(3,5/4)-trihydroxycyclohexane-1,2-dione hydrolase</fullName>
        <shortName evidence="7">THcHDO hydrolase</shortName>
        <ecNumber evidence="7">3.7.1.22</ecNumber>
    </recommendedName>
</protein>
<dbReference type="InterPro" id="IPR029061">
    <property type="entry name" value="THDP-binding"/>
</dbReference>
<dbReference type="Pfam" id="PF00205">
    <property type="entry name" value="TPP_enzyme_M"/>
    <property type="match status" value="1"/>
</dbReference>
<organism evidence="11 12">
    <name type="scientific">Clostridium estertheticum</name>
    <dbReference type="NCBI Taxonomy" id="238834"/>
    <lineage>
        <taxon>Bacteria</taxon>
        <taxon>Bacillati</taxon>
        <taxon>Bacillota</taxon>
        <taxon>Clostridia</taxon>
        <taxon>Eubacteriales</taxon>
        <taxon>Clostridiaceae</taxon>
        <taxon>Clostridium</taxon>
    </lineage>
</organism>
<dbReference type="GO" id="GO:0009097">
    <property type="term" value="P:isoleucine biosynthetic process"/>
    <property type="evidence" value="ECO:0007669"/>
    <property type="project" value="TreeGrafter"/>
</dbReference>
<sequence length="644" mass="71324">MGTIRLTTAQALIKFLNNQFVSFDGKEERFVEGIFTIFGHGNVLGLGQALEQDPGDLIVRQGRNEQGMVQAAVAFAKQKRRKQIYACTSSVGPGAANMITAAATATANNIPVLLLPGDTFATRQPDPVLQQVEQEHNASISTNDAFKPVTKYWDRVSRPEQLMSAMINAMRVLTDEGDTGAVCIALPQDVQAEAYDYPEYFFNKKVHRIERRKGTDAELEDAISLIIRKKKPLIICGGGAKYSEAGEELKKFAQEFNIPIAETQAGKSTVESTYYLNLGGVGVTGNLAANLIAKDADLIIGLGTRFTDFTTGSKGLFKNDEVEFLTINTSRYNANKMDATKVVGDVLVNLKELIYKLIEKGYKSKYNKEISDAKNKWEKEIDRLYSIKYGKDDFKPEIARQNEASLKEFYELCGEALPQTTAIGEINKFLEKDYVVVGASGSLPGDLQRLWVSKDKYSYHMEYGFSCMGYEISGALGVKLAEPNKEVYAMVGDGSYLMLHSELVTSIQENKKINVLLFDNSGFGCINNLEMGNGMGSFGTEFRYRNEESGKLDGGLISIDFAKCAQGYGVKSYTVKTIEELKAALVDAKKQTRSTLIDIKTLPKTMTDGYDSWWHVGVAEVSNKESIKNAYIDNKDNLTNARKY</sequence>
<evidence type="ECO:0000313" key="11">
    <source>
        <dbReference type="EMBL" id="MPQ62206.1"/>
    </source>
</evidence>
<evidence type="ECO:0000256" key="2">
    <source>
        <dbReference type="ARBA" id="ARBA00022723"/>
    </source>
</evidence>
<comment type="similarity">
    <text evidence="1 7">Belongs to the TPP enzyme family.</text>
</comment>
<dbReference type="PANTHER" id="PTHR18968">
    <property type="entry name" value="THIAMINE PYROPHOSPHATE ENZYMES"/>
    <property type="match status" value="1"/>
</dbReference>
<evidence type="ECO:0000259" key="10">
    <source>
        <dbReference type="Pfam" id="PF02776"/>
    </source>
</evidence>
<dbReference type="InterPro" id="IPR012000">
    <property type="entry name" value="Thiamin_PyroP_enz_cen_dom"/>
</dbReference>
<dbReference type="Pfam" id="PF02775">
    <property type="entry name" value="TPP_enzyme_C"/>
    <property type="match status" value="1"/>
</dbReference>
<feature type="binding site" evidence="7">
    <location>
        <position position="520"/>
    </location>
    <ligand>
        <name>Mg(2+)</name>
        <dbReference type="ChEBI" id="CHEBI:18420"/>
    </ligand>
</feature>
<comment type="caution">
    <text evidence="11">The sequence shown here is derived from an EMBL/GenBank/DDBJ whole genome shotgun (WGS) entry which is preliminary data.</text>
</comment>
<keyword evidence="5 7" id="KW-0520">NAD</keyword>
<dbReference type="NCBIfam" id="TIGR04377">
    <property type="entry name" value="myo_inos_iolD"/>
    <property type="match status" value="1"/>
</dbReference>
<dbReference type="InterPro" id="IPR029035">
    <property type="entry name" value="DHS-like_NAD/FAD-binding_dom"/>
</dbReference>
<dbReference type="Gene3D" id="3.40.50.970">
    <property type="match status" value="2"/>
</dbReference>
<dbReference type="GO" id="GO:0050660">
    <property type="term" value="F:flavin adenine dinucleotide binding"/>
    <property type="evidence" value="ECO:0007669"/>
    <property type="project" value="TreeGrafter"/>
</dbReference>
<evidence type="ECO:0000313" key="12">
    <source>
        <dbReference type="Proteomes" id="UP000342249"/>
    </source>
</evidence>
<evidence type="ECO:0000256" key="5">
    <source>
        <dbReference type="ARBA" id="ARBA00023027"/>
    </source>
</evidence>
<dbReference type="Gene3D" id="3.40.50.1220">
    <property type="entry name" value="TPP-binding domain"/>
    <property type="match status" value="1"/>
</dbReference>
<dbReference type="InterPro" id="IPR030817">
    <property type="entry name" value="Myo_inos_IolD"/>
</dbReference>
<dbReference type="InterPro" id="IPR012001">
    <property type="entry name" value="Thiamin_PyroP_enz_TPP-bd_dom"/>
</dbReference>
<comment type="cofactor">
    <cofactor evidence="7">
        <name>thiamine diphosphate</name>
        <dbReference type="ChEBI" id="CHEBI:58937"/>
    </cofactor>
    <text evidence="7">Binds 1 thiamine pyrophosphate per subunit.</text>
</comment>
<dbReference type="InterPro" id="IPR023757">
    <property type="entry name" value="THcHDO_hydrolase_firmi"/>
</dbReference>
<comment type="pathway">
    <text evidence="7">Polyol metabolism; myo-inositol degradation into acetyl-CoA; acetyl-CoA from myo-inositol: step 3/7.</text>
</comment>
<comment type="catalytic activity">
    <reaction evidence="7">
        <text>3D-3,5/4-trihydroxycyclohexane-1,2-dione + H2O = 5-deoxy-D-glucuronate + H(+)</text>
        <dbReference type="Rhea" id="RHEA:25836"/>
        <dbReference type="ChEBI" id="CHEBI:15377"/>
        <dbReference type="ChEBI" id="CHEBI:15378"/>
        <dbReference type="ChEBI" id="CHEBI:28446"/>
        <dbReference type="ChEBI" id="CHEBI:58852"/>
        <dbReference type="EC" id="3.7.1.22"/>
    </reaction>
</comment>
<feature type="binding site" evidence="7">
    <location>
        <position position="493"/>
    </location>
    <ligand>
        <name>Mg(2+)</name>
        <dbReference type="ChEBI" id="CHEBI:18420"/>
    </ligand>
</feature>
<feature type="domain" description="Thiamine pyrophosphate enzyme N-terminal TPP-binding" evidence="10">
    <location>
        <begin position="31"/>
        <end position="132"/>
    </location>
</feature>
<feature type="region of interest" description="Thiamine pyrophosphate binding" evidence="7">
    <location>
        <begin position="442"/>
        <end position="522"/>
    </location>
</feature>
<comment type="cofactor">
    <cofactor evidence="7">
        <name>Mg(2+)</name>
        <dbReference type="ChEBI" id="CHEBI:18420"/>
    </cofactor>
    <text evidence="7">Binds 1 Mg(2+) ion per subunit.</text>
</comment>
<dbReference type="CDD" id="cd02003">
    <property type="entry name" value="TPP_IolD"/>
    <property type="match status" value="1"/>
</dbReference>
<dbReference type="GO" id="GO:0005948">
    <property type="term" value="C:acetolactate synthase complex"/>
    <property type="evidence" value="ECO:0007669"/>
    <property type="project" value="TreeGrafter"/>
</dbReference>
<dbReference type="GO" id="GO:0030976">
    <property type="term" value="F:thiamine pyrophosphate binding"/>
    <property type="evidence" value="ECO:0007669"/>
    <property type="project" value="UniProtKB-UniRule"/>
</dbReference>
<dbReference type="Pfam" id="PF02776">
    <property type="entry name" value="TPP_enzyme_N"/>
    <property type="match status" value="1"/>
</dbReference>
<name>A0A5N7J0D2_9CLOT</name>
<dbReference type="AlphaFoldDB" id="A0A5N7J0D2"/>
<proteinExistence type="inferred from homology"/>
<keyword evidence="2 7" id="KW-0479">Metal-binding</keyword>
<evidence type="ECO:0000256" key="6">
    <source>
        <dbReference type="ARBA" id="ARBA00023052"/>
    </source>
</evidence>
<dbReference type="InterPro" id="IPR045229">
    <property type="entry name" value="TPP_enz"/>
</dbReference>
<dbReference type="EMBL" id="SPSF01000019">
    <property type="protein sequence ID" value="MPQ62206.1"/>
    <property type="molecule type" value="Genomic_DNA"/>
</dbReference>
<evidence type="ECO:0000256" key="1">
    <source>
        <dbReference type="ARBA" id="ARBA00007812"/>
    </source>
</evidence>
<dbReference type="PANTHER" id="PTHR18968:SF9">
    <property type="entry name" value="3D-(3,5_4)-TRIHYDROXYCYCLOHEXANE-1,2-DIONE HYDROLASE"/>
    <property type="match status" value="1"/>
</dbReference>
<dbReference type="EC" id="3.7.1.22" evidence="7"/>
<dbReference type="SUPFAM" id="SSF52518">
    <property type="entry name" value="Thiamin diphosphate-binding fold (THDP-binding)"/>
    <property type="match status" value="2"/>
</dbReference>
<evidence type="ECO:0000259" key="9">
    <source>
        <dbReference type="Pfam" id="PF02775"/>
    </source>
</evidence>
<evidence type="ECO:0000256" key="4">
    <source>
        <dbReference type="ARBA" id="ARBA00022842"/>
    </source>
</evidence>
<dbReference type="CDD" id="cd07035">
    <property type="entry name" value="TPP_PYR_POX_like"/>
    <property type="match status" value="1"/>
</dbReference>
<feature type="domain" description="Thiamine pyrophosphate enzyme central" evidence="8">
    <location>
        <begin position="219"/>
        <end position="353"/>
    </location>
</feature>
<keyword evidence="4 7" id="KW-0460">Magnesium</keyword>
<evidence type="ECO:0000259" key="8">
    <source>
        <dbReference type="Pfam" id="PF00205"/>
    </source>
</evidence>
<feature type="binding site" evidence="7">
    <location>
        <position position="65"/>
    </location>
    <ligand>
        <name>thiamine diphosphate</name>
        <dbReference type="ChEBI" id="CHEBI:58937"/>
    </ligand>
</feature>
<dbReference type="Proteomes" id="UP000342249">
    <property type="component" value="Unassembled WGS sequence"/>
</dbReference>
<keyword evidence="6 7" id="KW-0786">Thiamine pyrophosphate</keyword>
<dbReference type="RefSeq" id="WP_152752037.1">
    <property type="nucleotide sequence ID" value="NZ_SPSE01000021.1"/>
</dbReference>
<accession>A0A5N7J0D2</accession>
<evidence type="ECO:0000256" key="7">
    <source>
        <dbReference type="HAMAP-Rule" id="MF_01669"/>
    </source>
</evidence>
<dbReference type="SUPFAM" id="SSF52467">
    <property type="entry name" value="DHS-like NAD/FAD-binding domain"/>
    <property type="match status" value="1"/>
</dbReference>
<reference evidence="11 12" key="1">
    <citation type="journal article" date="2019" name="Lett. Appl. Microbiol.">
        <title>A case of 'blown pack' spoilage of vacuum-packaged pork likely associated with Clostridium estertheticum in Canada.</title>
        <authorList>
            <person name="Zhang P."/>
            <person name="Ward P."/>
            <person name="McMullen L.M."/>
            <person name="Yang X."/>
        </authorList>
    </citation>
    <scope>NUCLEOTIDE SEQUENCE [LARGE SCALE GENOMIC DNA]</scope>
    <source>
        <strain evidence="11 12">MA19</strain>
    </source>
</reference>
<dbReference type="PROSITE" id="PS00187">
    <property type="entry name" value="TPP_ENZYMES"/>
    <property type="match status" value="1"/>
</dbReference>